<dbReference type="InterPro" id="IPR052048">
    <property type="entry name" value="ST_Response_Regulator"/>
</dbReference>
<dbReference type="Gene3D" id="3.30.565.10">
    <property type="entry name" value="Histidine kinase-like ATPase, C-terminal domain"/>
    <property type="match status" value="1"/>
</dbReference>
<proteinExistence type="predicted"/>
<organism evidence="3 4">
    <name type="scientific">Leptonema illini</name>
    <dbReference type="NCBI Taxonomy" id="183"/>
    <lineage>
        <taxon>Bacteria</taxon>
        <taxon>Pseudomonadati</taxon>
        <taxon>Spirochaetota</taxon>
        <taxon>Spirochaetia</taxon>
        <taxon>Leptospirales</taxon>
        <taxon>Leptospiraceae</taxon>
        <taxon>Leptonema</taxon>
    </lineage>
</organism>
<dbReference type="Gene3D" id="3.40.50.2300">
    <property type="match status" value="1"/>
</dbReference>
<dbReference type="Pfam" id="PF02518">
    <property type="entry name" value="HATPase_c"/>
    <property type="match status" value="1"/>
</dbReference>
<dbReference type="SUPFAM" id="SSF55874">
    <property type="entry name" value="ATPase domain of HSP90 chaperone/DNA topoisomerase II/histidine kinase"/>
    <property type="match status" value="1"/>
</dbReference>
<feature type="modified residue" description="4-aspartylphosphate" evidence="1">
    <location>
        <position position="137"/>
    </location>
</feature>
<dbReference type="InterPro" id="IPR003594">
    <property type="entry name" value="HATPase_dom"/>
</dbReference>
<dbReference type="InterPro" id="IPR036890">
    <property type="entry name" value="HATPase_C_sf"/>
</dbReference>
<dbReference type="SUPFAM" id="SSF52172">
    <property type="entry name" value="CheY-like"/>
    <property type="match status" value="1"/>
</dbReference>
<dbReference type="CDD" id="cd00156">
    <property type="entry name" value="REC"/>
    <property type="match status" value="1"/>
</dbReference>
<gene>
    <name evidence="3" type="ORF">F9K24_08105</name>
</gene>
<evidence type="ECO:0000313" key="3">
    <source>
        <dbReference type="EMBL" id="KAB2933302.1"/>
    </source>
</evidence>
<evidence type="ECO:0000313" key="4">
    <source>
        <dbReference type="Proteomes" id="UP000460298"/>
    </source>
</evidence>
<evidence type="ECO:0000259" key="2">
    <source>
        <dbReference type="PROSITE" id="PS50110"/>
    </source>
</evidence>
<dbReference type="GO" id="GO:0000160">
    <property type="term" value="P:phosphorelay signal transduction system"/>
    <property type="evidence" value="ECO:0007669"/>
    <property type="project" value="InterPro"/>
</dbReference>
<accession>A0A833H2I1</accession>
<keyword evidence="1" id="KW-0597">Phosphoprotein</keyword>
<dbReference type="SMART" id="SM00448">
    <property type="entry name" value="REC"/>
    <property type="match status" value="1"/>
</dbReference>
<dbReference type="PROSITE" id="PS50110">
    <property type="entry name" value="RESPONSE_REGULATORY"/>
    <property type="match status" value="1"/>
</dbReference>
<evidence type="ECO:0000256" key="1">
    <source>
        <dbReference type="PROSITE-ProRule" id="PRU00169"/>
    </source>
</evidence>
<dbReference type="AlphaFoldDB" id="A0A833H2I1"/>
<comment type="caution">
    <text evidence="3">The sequence shown here is derived from an EMBL/GenBank/DDBJ whole genome shotgun (WGS) entry which is preliminary data.</text>
</comment>
<dbReference type="EMBL" id="WBUI01000006">
    <property type="protein sequence ID" value="KAB2933302.1"/>
    <property type="molecule type" value="Genomic_DNA"/>
</dbReference>
<dbReference type="PANTHER" id="PTHR43228">
    <property type="entry name" value="TWO-COMPONENT RESPONSE REGULATOR"/>
    <property type="match status" value="1"/>
</dbReference>
<dbReference type="Proteomes" id="UP000460298">
    <property type="component" value="Unassembled WGS sequence"/>
</dbReference>
<reference evidence="3 4" key="1">
    <citation type="submission" date="2019-10" db="EMBL/GenBank/DDBJ databases">
        <title>Extracellular Electron Transfer in a Candidatus Methanoperedens spp. Enrichment Culture.</title>
        <authorList>
            <person name="Berger S."/>
            <person name="Rangel Shaw D."/>
            <person name="Berben T."/>
            <person name="In 'T Zandt M."/>
            <person name="Frank J."/>
            <person name="Reimann J."/>
            <person name="Jetten M.S.M."/>
            <person name="Welte C.U."/>
        </authorList>
    </citation>
    <scope>NUCLEOTIDE SEQUENCE [LARGE SCALE GENOMIC DNA]</scope>
    <source>
        <strain evidence="3">SB12</strain>
    </source>
</reference>
<name>A0A833H2I1_9LEPT</name>
<dbReference type="InterPro" id="IPR011006">
    <property type="entry name" value="CheY-like_superfamily"/>
</dbReference>
<dbReference type="InterPro" id="IPR001789">
    <property type="entry name" value="Sig_transdc_resp-reg_receiver"/>
</dbReference>
<dbReference type="PANTHER" id="PTHR43228:SF1">
    <property type="entry name" value="TWO-COMPONENT RESPONSE REGULATOR ARR22"/>
    <property type="match status" value="1"/>
</dbReference>
<sequence length="487" mass="55446">MAHSIRQAGRFASCSAVGRERCSRLWQWCMQLMLEKRAVAGNPRKNLPGFFEWVHLIVYRDRMLIQSEKTAASREPVSLQRGQTKPRLFIIDGDSTSRSLTERLGRETGFQCFQASDGQQALHLISQHGTADCYVLDSSLPDIGHDLIKQIQEADTHPVIIIQTAESHPEEIVATMKLNVFDYLIKPLNPDLLKSTLISGWRHRSDLLARKRLEQQSSTKLRTHLQWLTYKEQNKAEHAHSYERNLIHNLMTSMNQGAGFGSILTMIDLLRLKSRKSDENQFIVPADLLSRLFQMSDVSRNLLNGLESIIEVIERQFNLMPTQLLAVQEHFNHLYRELSDKITIRQEVKFHSNPESVPLEVDLNSVGLALEEMLINALKYTPDGGRIDCYTHLANGYAVLSVMNHVAEAGSIPRDFERLVIEPFIRLHPPVEGMEQVERFGLGLGLSVVNHIANKHGGMFLIQEVRDHMDGASRQRILAELFLPLVD</sequence>
<dbReference type="Pfam" id="PF00072">
    <property type="entry name" value="Response_reg"/>
    <property type="match status" value="1"/>
</dbReference>
<feature type="domain" description="Response regulatory" evidence="2">
    <location>
        <begin position="87"/>
        <end position="201"/>
    </location>
</feature>
<protein>
    <submittedName>
        <fullName evidence="3">Response regulator</fullName>
    </submittedName>
</protein>
<dbReference type="CDD" id="cd00075">
    <property type="entry name" value="HATPase"/>
    <property type="match status" value="1"/>
</dbReference>